<organism evidence="1 2">
    <name type="scientific">Ascaris lumbricoides</name>
    <name type="common">Giant roundworm</name>
    <dbReference type="NCBI Taxonomy" id="6252"/>
    <lineage>
        <taxon>Eukaryota</taxon>
        <taxon>Metazoa</taxon>
        <taxon>Ecdysozoa</taxon>
        <taxon>Nematoda</taxon>
        <taxon>Chromadorea</taxon>
        <taxon>Rhabditida</taxon>
        <taxon>Spirurina</taxon>
        <taxon>Ascaridomorpha</taxon>
        <taxon>Ascaridoidea</taxon>
        <taxon>Ascarididae</taxon>
        <taxon>Ascaris</taxon>
    </lineage>
</organism>
<keyword evidence="1" id="KW-1185">Reference proteome</keyword>
<evidence type="ECO:0000313" key="2">
    <source>
        <dbReference type="WBParaSite" id="ALUE_0002213001-mRNA-1"/>
    </source>
</evidence>
<accession>A0A0M3ITQ2</accession>
<dbReference type="AlphaFoldDB" id="A0A0M3ITQ2"/>
<sequence length="63" mass="7071">MSVRARCVESVRLVATAVSAKIRTLSEFHTRIASNQQPPSTAEILTTLRYFQQTLIGYVIAIY</sequence>
<proteinExistence type="predicted"/>
<dbReference type="WBParaSite" id="ALUE_0002213001-mRNA-1">
    <property type="protein sequence ID" value="ALUE_0002213001-mRNA-1"/>
    <property type="gene ID" value="ALUE_0002213001"/>
</dbReference>
<evidence type="ECO:0000313" key="1">
    <source>
        <dbReference type="Proteomes" id="UP000036681"/>
    </source>
</evidence>
<dbReference type="Proteomes" id="UP000036681">
    <property type="component" value="Unplaced"/>
</dbReference>
<protein>
    <submittedName>
        <fullName evidence="2">Uncharacterized protein</fullName>
    </submittedName>
</protein>
<name>A0A0M3ITQ2_ASCLU</name>
<reference evidence="2" key="1">
    <citation type="submission" date="2017-02" db="UniProtKB">
        <authorList>
            <consortium name="WormBaseParasite"/>
        </authorList>
    </citation>
    <scope>IDENTIFICATION</scope>
</reference>